<accession>A0A164ZPK6</accession>
<sequence>MINSQLTQLIELTSYKDLIWRDRLPCPFIPSQSQLLPSERSTALEVNRKRSNSNLHTEGYNKNN</sequence>
<organism evidence="2 3">
    <name type="scientific">Daphnia magna</name>
    <dbReference type="NCBI Taxonomy" id="35525"/>
    <lineage>
        <taxon>Eukaryota</taxon>
        <taxon>Metazoa</taxon>
        <taxon>Ecdysozoa</taxon>
        <taxon>Arthropoda</taxon>
        <taxon>Crustacea</taxon>
        <taxon>Branchiopoda</taxon>
        <taxon>Diplostraca</taxon>
        <taxon>Cladocera</taxon>
        <taxon>Anomopoda</taxon>
        <taxon>Daphniidae</taxon>
        <taxon>Daphnia</taxon>
    </lineage>
</organism>
<evidence type="ECO:0000313" key="3">
    <source>
        <dbReference type="Proteomes" id="UP000076858"/>
    </source>
</evidence>
<protein>
    <submittedName>
        <fullName evidence="2">Uncharacterized protein</fullName>
    </submittedName>
</protein>
<feature type="region of interest" description="Disordered" evidence="1">
    <location>
        <begin position="43"/>
        <end position="64"/>
    </location>
</feature>
<gene>
    <name evidence="2" type="ORF">APZ42_017181</name>
</gene>
<feature type="compositionally biased region" description="Polar residues" evidence="1">
    <location>
        <begin position="52"/>
        <end position="64"/>
    </location>
</feature>
<dbReference type="EMBL" id="LRGB01000687">
    <property type="protein sequence ID" value="KZS16587.1"/>
    <property type="molecule type" value="Genomic_DNA"/>
</dbReference>
<dbReference type="AlphaFoldDB" id="A0A164ZPK6"/>
<name>A0A164ZPK6_9CRUS</name>
<comment type="caution">
    <text evidence="2">The sequence shown here is derived from an EMBL/GenBank/DDBJ whole genome shotgun (WGS) entry which is preliminary data.</text>
</comment>
<keyword evidence="3" id="KW-1185">Reference proteome</keyword>
<evidence type="ECO:0000256" key="1">
    <source>
        <dbReference type="SAM" id="MobiDB-lite"/>
    </source>
</evidence>
<dbReference type="Proteomes" id="UP000076858">
    <property type="component" value="Unassembled WGS sequence"/>
</dbReference>
<proteinExistence type="predicted"/>
<reference evidence="2 3" key="1">
    <citation type="submission" date="2016-03" db="EMBL/GenBank/DDBJ databases">
        <title>EvidentialGene: Evidence-directed Construction of Genes on Genomes.</title>
        <authorList>
            <person name="Gilbert D.G."/>
            <person name="Choi J.-H."/>
            <person name="Mockaitis K."/>
            <person name="Colbourne J."/>
            <person name="Pfrender M."/>
        </authorList>
    </citation>
    <scope>NUCLEOTIDE SEQUENCE [LARGE SCALE GENOMIC DNA]</scope>
    <source>
        <strain evidence="2 3">Xinb3</strain>
        <tissue evidence="2">Complete organism</tissue>
    </source>
</reference>
<evidence type="ECO:0000313" key="2">
    <source>
        <dbReference type="EMBL" id="KZS16587.1"/>
    </source>
</evidence>